<accession>A0AAN7CSG7</accession>
<feature type="transmembrane region" description="Helical" evidence="2">
    <location>
        <begin position="291"/>
        <end position="309"/>
    </location>
</feature>
<feature type="transmembrane region" description="Helical" evidence="2">
    <location>
        <begin position="12"/>
        <end position="36"/>
    </location>
</feature>
<evidence type="ECO:0000256" key="2">
    <source>
        <dbReference type="SAM" id="Phobius"/>
    </source>
</evidence>
<name>A0AAN7CSG7_9PEZI</name>
<evidence type="ECO:0000256" key="1">
    <source>
        <dbReference type="SAM" id="MobiDB-lite"/>
    </source>
</evidence>
<reference evidence="3" key="1">
    <citation type="journal article" date="2023" name="Mol. Phylogenet. Evol.">
        <title>Genome-scale phylogeny and comparative genomics of the fungal order Sordariales.</title>
        <authorList>
            <person name="Hensen N."/>
            <person name="Bonometti L."/>
            <person name="Westerberg I."/>
            <person name="Brannstrom I.O."/>
            <person name="Guillou S."/>
            <person name="Cros-Aarteil S."/>
            <person name="Calhoun S."/>
            <person name="Haridas S."/>
            <person name="Kuo A."/>
            <person name="Mondo S."/>
            <person name="Pangilinan J."/>
            <person name="Riley R."/>
            <person name="LaButti K."/>
            <person name="Andreopoulos B."/>
            <person name="Lipzen A."/>
            <person name="Chen C."/>
            <person name="Yan M."/>
            <person name="Daum C."/>
            <person name="Ng V."/>
            <person name="Clum A."/>
            <person name="Steindorff A."/>
            <person name="Ohm R.A."/>
            <person name="Martin F."/>
            <person name="Silar P."/>
            <person name="Natvig D.O."/>
            <person name="Lalanne C."/>
            <person name="Gautier V."/>
            <person name="Ament-Velasquez S.L."/>
            <person name="Kruys A."/>
            <person name="Hutchinson M.I."/>
            <person name="Powell A.J."/>
            <person name="Barry K."/>
            <person name="Miller A.N."/>
            <person name="Grigoriev I.V."/>
            <person name="Debuchy R."/>
            <person name="Gladieux P."/>
            <person name="Hiltunen Thoren M."/>
            <person name="Johannesson H."/>
        </authorList>
    </citation>
    <scope>NUCLEOTIDE SEQUENCE</scope>
    <source>
        <strain evidence="3">CBS 359.72</strain>
    </source>
</reference>
<comment type="caution">
    <text evidence="3">The sequence shown here is derived from an EMBL/GenBank/DDBJ whole genome shotgun (WGS) entry which is preliminary data.</text>
</comment>
<feature type="transmembrane region" description="Helical" evidence="2">
    <location>
        <begin position="43"/>
        <end position="63"/>
    </location>
</feature>
<feature type="transmembrane region" description="Helical" evidence="2">
    <location>
        <begin position="143"/>
        <end position="164"/>
    </location>
</feature>
<keyword evidence="2" id="KW-0812">Transmembrane</keyword>
<dbReference type="Proteomes" id="UP001303647">
    <property type="component" value="Unassembled WGS sequence"/>
</dbReference>
<organism evidence="3 4">
    <name type="scientific">Corynascus novoguineensis</name>
    <dbReference type="NCBI Taxonomy" id="1126955"/>
    <lineage>
        <taxon>Eukaryota</taxon>
        <taxon>Fungi</taxon>
        <taxon>Dikarya</taxon>
        <taxon>Ascomycota</taxon>
        <taxon>Pezizomycotina</taxon>
        <taxon>Sordariomycetes</taxon>
        <taxon>Sordariomycetidae</taxon>
        <taxon>Sordariales</taxon>
        <taxon>Chaetomiaceae</taxon>
        <taxon>Corynascus</taxon>
    </lineage>
</organism>
<gene>
    <name evidence="3" type="ORF">C7999DRAFT_15333</name>
</gene>
<keyword evidence="2" id="KW-0472">Membrane</keyword>
<feature type="transmembrane region" description="Helical" evidence="2">
    <location>
        <begin position="108"/>
        <end position="131"/>
    </location>
</feature>
<dbReference type="EMBL" id="MU857672">
    <property type="protein sequence ID" value="KAK4246537.1"/>
    <property type="molecule type" value="Genomic_DNA"/>
</dbReference>
<dbReference type="AlphaFoldDB" id="A0AAN7CSG7"/>
<protein>
    <submittedName>
        <fullName evidence="3">Uncharacterized protein</fullName>
    </submittedName>
</protein>
<feature type="transmembrane region" description="Helical" evidence="2">
    <location>
        <begin position="242"/>
        <end position="265"/>
    </location>
</feature>
<reference evidence="3" key="2">
    <citation type="submission" date="2023-05" db="EMBL/GenBank/DDBJ databases">
        <authorList>
            <consortium name="Lawrence Berkeley National Laboratory"/>
            <person name="Steindorff A."/>
            <person name="Hensen N."/>
            <person name="Bonometti L."/>
            <person name="Westerberg I."/>
            <person name="Brannstrom I.O."/>
            <person name="Guillou S."/>
            <person name="Cros-Aarteil S."/>
            <person name="Calhoun S."/>
            <person name="Haridas S."/>
            <person name="Kuo A."/>
            <person name="Mondo S."/>
            <person name="Pangilinan J."/>
            <person name="Riley R."/>
            <person name="Labutti K."/>
            <person name="Andreopoulos B."/>
            <person name="Lipzen A."/>
            <person name="Chen C."/>
            <person name="Yanf M."/>
            <person name="Daum C."/>
            <person name="Ng V."/>
            <person name="Clum A."/>
            <person name="Ohm R."/>
            <person name="Martin F."/>
            <person name="Silar P."/>
            <person name="Natvig D."/>
            <person name="Lalanne C."/>
            <person name="Gautier V."/>
            <person name="Ament-Velasquez S.L."/>
            <person name="Kruys A."/>
            <person name="Hutchinson M.I."/>
            <person name="Powell A.J."/>
            <person name="Barry K."/>
            <person name="Miller A.N."/>
            <person name="Grigoriev I.V."/>
            <person name="Debuchy R."/>
            <person name="Gladieux P."/>
            <person name="Thoren M.H."/>
            <person name="Johannesson H."/>
        </authorList>
    </citation>
    <scope>NUCLEOTIDE SEQUENCE</scope>
    <source>
        <strain evidence="3">CBS 359.72</strain>
    </source>
</reference>
<proteinExistence type="predicted"/>
<keyword evidence="2" id="KW-1133">Transmembrane helix</keyword>
<feature type="region of interest" description="Disordered" evidence="1">
    <location>
        <begin position="387"/>
        <end position="416"/>
    </location>
</feature>
<keyword evidence="4" id="KW-1185">Reference proteome</keyword>
<feature type="transmembrane region" description="Helical" evidence="2">
    <location>
        <begin position="170"/>
        <end position="195"/>
    </location>
</feature>
<evidence type="ECO:0000313" key="4">
    <source>
        <dbReference type="Proteomes" id="UP001303647"/>
    </source>
</evidence>
<evidence type="ECO:0000313" key="3">
    <source>
        <dbReference type="EMBL" id="KAK4246537.1"/>
    </source>
</evidence>
<sequence length="416" mass="45555">MAAQVPPDVLGSAIGVLVYSLICLFSGFFFLWMVWVHDERKSYVAMLGFFVTLHTLASVMQQIHTIARWRDIKIEQHQNTVANAGDPELNITGASTGLDLVLFYIQYYSYNVESLLVFFWAVELANSIFQLRFTKMYRFHASSVAKATAALVPAAQMVLLRFSAVHKSTVGYMALADAIMIGCFAAGSLVLLAILCRYLHSRLTLASWSVGYGRQQPSGQGGTNGTRYGRPMPRRTIYDRWLVLRFSVAFCALSLFQIVVVNFQLRAAGTNDRASVPPEPDLSAGRARGDFTLFAPAPTAVLFVILVFGTTRTFREYMWNLFVPRALRDRFEERARARKRAQSSSAAAGSAPLGGSVSVVHSAMRDDVEAGNGNGVVLGLRDLGASQNGGGSGGSAKSDEWPILKKGLGQMGRGRR</sequence>